<comment type="caution">
    <text evidence="1">The sequence shown here is derived from an EMBL/GenBank/DDBJ whole genome shotgun (WGS) entry which is preliminary data.</text>
</comment>
<evidence type="ECO:0000313" key="1">
    <source>
        <dbReference type="EMBL" id="RIY32166.1"/>
    </source>
</evidence>
<accession>A0A3A1Y4H8</accession>
<sequence length="229" mass="27081">MKPTNLDKIDANRIQTLVENYKIPEKEHKIEHQAQVNALVNYYRELIPSVRAFIRRINQPEQLETVKISEGVQKRLRYGVLLNPLSTFASNFESEKSEQSMALLRLYVDLDEVYSYLYSTRDWANEQIHLDKFVSRHDLELVELVLQQMYDYLNTVLRNMYSIYTYAVGFYYGTDTDSEVLNYRMLQSKSPYIISSPLLRVANINFMYFFVMASQIFYQPKSSFLPQSL</sequence>
<dbReference type="EMBL" id="NRJH01000045">
    <property type="protein sequence ID" value="RIY32166.1"/>
    <property type="molecule type" value="Genomic_DNA"/>
</dbReference>
<dbReference type="Proteomes" id="UP000266258">
    <property type="component" value="Unassembled WGS sequence"/>
</dbReference>
<dbReference type="OrthoDB" id="5675202at2"/>
<protein>
    <submittedName>
        <fullName evidence="1">Uncharacterized protein</fullName>
    </submittedName>
</protein>
<evidence type="ECO:0000313" key="2">
    <source>
        <dbReference type="Proteomes" id="UP000266258"/>
    </source>
</evidence>
<dbReference type="RefSeq" id="WP_119497224.1">
    <property type="nucleotide sequence ID" value="NZ_NRJH01000045.1"/>
</dbReference>
<dbReference type="AlphaFoldDB" id="A0A3A1Y4H8"/>
<organism evidence="1 2">
    <name type="scientific">Psittacicella melopsittaci</name>
    <dbReference type="NCBI Taxonomy" id="2028576"/>
    <lineage>
        <taxon>Bacteria</taxon>
        <taxon>Pseudomonadati</taxon>
        <taxon>Pseudomonadota</taxon>
        <taxon>Gammaproteobacteria</taxon>
        <taxon>Pasteurellales</taxon>
        <taxon>Psittacicellaceae</taxon>
        <taxon>Psittacicella</taxon>
    </lineage>
</organism>
<proteinExistence type="predicted"/>
<name>A0A3A1Y4H8_9GAMM</name>
<keyword evidence="2" id="KW-1185">Reference proteome</keyword>
<reference evidence="1 2" key="1">
    <citation type="submission" date="2017-08" db="EMBL/GenBank/DDBJ databases">
        <title>Reclassification of Bisgaard taxon 37 and 44.</title>
        <authorList>
            <person name="Christensen H."/>
        </authorList>
    </citation>
    <scope>NUCLEOTIDE SEQUENCE [LARGE SCALE GENOMIC DNA]</scope>
    <source>
        <strain evidence="1 2">B96_4</strain>
    </source>
</reference>
<gene>
    <name evidence="1" type="ORF">CJP74_05205</name>
</gene>